<dbReference type="InterPro" id="IPR036397">
    <property type="entry name" value="RNaseH_sf"/>
</dbReference>
<dbReference type="Gene3D" id="3.30.420.10">
    <property type="entry name" value="Ribonuclease H-like superfamily/Ribonuclease H"/>
    <property type="match status" value="1"/>
</dbReference>
<dbReference type="InterPro" id="IPR038717">
    <property type="entry name" value="Tc1-like_DDE_dom"/>
</dbReference>
<feature type="domain" description="Tc1-like transposase DDE" evidence="1">
    <location>
        <begin position="19"/>
        <end position="165"/>
    </location>
</feature>
<keyword evidence="3" id="KW-1185">Reference proteome</keyword>
<name>A0A6S7H297_PARCT</name>
<evidence type="ECO:0000313" key="3">
    <source>
        <dbReference type="Proteomes" id="UP001152795"/>
    </source>
</evidence>
<dbReference type="OrthoDB" id="6145513at2759"/>
<evidence type="ECO:0000313" key="2">
    <source>
        <dbReference type="EMBL" id="CAB3990451.1"/>
    </source>
</evidence>
<gene>
    <name evidence="2" type="ORF">PACLA_8A053598</name>
</gene>
<proteinExistence type="predicted"/>
<dbReference type="EMBL" id="CACRXK020001661">
    <property type="protein sequence ID" value="CAB3990451.1"/>
    <property type="molecule type" value="Genomic_DNA"/>
</dbReference>
<dbReference type="AlphaFoldDB" id="A0A6S7H297"/>
<evidence type="ECO:0000259" key="1">
    <source>
        <dbReference type="Pfam" id="PF13358"/>
    </source>
</evidence>
<protein>
    <recommendedName>
        <fullName evidence="1">Tc1-like transposase DDE domain-containing protein</fullName>
    </recommendedName>
</protein>
<accession>A0A6S7H297</accession>
<sequence>MEKLQNYIAEVSAIDFNRLHFFDASSVVVTSGNLSRGHSAVGKPAFEVQRYASNATYTVNLLHSVNGISHFNILRGPSNGLELLQFFEEALEQVDALENPVVKINDVIVMDNCGFHHGNDVEPNLRDMLHDERRAHLIYQPPYHPCFNTCKQCFHFMKTVLRRYTTYTEKYTELCISDALQMITAGHSRQFFKFCGYL</sequence>
<organism evidence="2 3">
    <name type="scientific">Paramuricea clavata</name>
    <name type="common">Red gorgonian</name>
    <name type="synonym">Violescent sea-whip</name>
    <dbReference type="NCBI Taxonomy" id="317549"/>
    <lineage>
        <taxon>Eukaryota</taxon>
        <taxon>Metazoa</taxon>
        <taxon>Cnidaria</taxon>
        <taxon>Anthozoa</taxon>
        <taxon>Octocorallia</taxon>
        <taxon>Malacalcyonacea</taxon>
        <taxon>Plexauridae</taxon>
        <taxon>Paramuricea</taxon>
    </lineage>
</organism>
<dbReference type="GO" id="GO:0003676">
    <property type="term" value="F:nucleic acid binding"/>
    <property type="evidence" value="ECO:0007669"/>
    <property type="project" value="InterPro"/>
</dbReference>
<dbReference type="Pfam" id="PF13358">
    <property type="entry name" value="DDE_3"/>
    <property type="match status" value="1"/>
</dbReference>
<dbReference type="Proteomes" id="UP001152795">
    <property type="component" value="Unassembled WGS sequence"/>
</dbReference>
<reference evidence="2" key="1">
    <citation type="submission" date="2020-04" db="EMBL/GenBank/DDBJ databases">
        <authorList>
            <person name="Alioto T."/>
            <person name="Alioto T."/>
            <person name="Gomez Garrido J."/>
        </authorList>
    </citation>
    <scope>NUCLEOTIDE SEQUENCE</scope>
    <source>
        <strain evidence="2">A484AB</strain>
    </source>
</reference>
<comment type="caution">
    <text evidence="2">The sequence shown here is derived from an EMBL/GenBank/DDBJ whole genome shotgun (WGS) entry which is preliminary data.</text>
</comment>